<dbReference type="EMBL" id="CDMY01000613">
    <property type="protein sequence ID" value="CEM26320.1"/>
    <property type="molecule type" value="Genomic_DNA"/>
</dbReference>
<evidence type="ECO:0000256" key="2">
    <source>
        <dbReference type="SAM" id="SignalP"/>
    </source>
</evidence>
<dbReference type="Proteomes" id="UP000041254">
    <property type="component" value="Unassembled WGS sequence"/>
</dbReference>
<dbReference type="InParanoid" id="A0A0G4GB02"/>
<feature type="region of interest" description="Disordered" evidence="1">
    <location>
        <begin position="120"/>
        <end position="143"/>
    </location>
</feature>
<keyword evidence="4" id="KW-1185">Reference proteome</keyword>
<evidence type="ECO:0000256" key="1">
    <source>
        <dbReference type="SAM" id="MobiDB-lite"/>
    </source>
</evidence>
<keyword evidence="2" id="KW-0732">Signal</keyword>
<evidence type="ECO:0000313" key="4">
    <source>
        <dbReference type="Proteomes" id="UP000041254"/>
    </source>
</evidence>
<proteinExistence type="predicted"/>
<feature type="signal peptide" evidence="2">
    <location>
        <begin position="1"/>
        <end position="18"/>
    </location>
</feature>
<feature type="chain" id="PRO_5005190236" evidence="2">
    <location>
        <begin position="19"/>
        <end position="143"/>
    </location>
</feature>
<dbReference type="AlphaFoldDB" id="A0A0G4GB02"/>
<organism evidence="3 4">
    <name type="scientific">Vitrella brassicaformis (strain CCMP3155)</name>
    <dbReference type="NCBI Taxonomy" id="1169540"/>
    <lineage>
        <taxon>Eukaryota</taxon>
        <taxon>Sar</taxon>
        <taxon>Alveolata</taxon>
        <taxon>Colpodellida</taxon>
        <taxon>Vitrellaceae</taxon>
        <taxon>Vitrella</taxon>
    </lineage>
</organism>
<name>A0A0G4GB02_VITBC</name>
<protein>
    <submittedName>
        <fullName evidence="3">Uncharacterized protein</fullName>
    </submittedName>
</protein>
<gene>
    <name evidence="3" type="ORF">Vbra_17341</name>
</gene>
<dbReference type="VEuPathDB" id="CryptoDB:Vbra_17341"/>
<sequence length="143" mass="15303">MRATAVSLLLICLSAALALSAAFSLRPAARVLDGPAPLFPSPLVRLRRVSSPLLSTAPLAGIRRRLGGAAGRSRLSAKPDWWPDAIPFPEGGEDGEGWSIPIPSLPQPQAVPIPIAIPVPAQQPRDWRDDDKWGAPYPPYSPY</sequence>
<reference evidence="3 4" key="1">
    <citation type="submission" date="2014-11" db="EMBL/GenBank/DDBJ databases">
        <authorList>
            <person name="Zhu J."/>
            <person name="Qi W."/>
            <person name="Song R."/>
        </authorList>
    </citation>
    <scope>NUCLEOTIDE SEQUENCE [LARGE SCALE GENOMIC DNA]</scope>
</reference>
<accession>A0A0G4GB02</accession>
<evidence type="ECO:0000313" key="3">
    <source>
        <dbReference type="EMBL" id="CEM26320.1"/>
    </source>
</evidence>